<feature type="transmembrane region" description="Helical" evidence="2">
    <location>
        <begin position="29"/>
        <end position="52"/>
    </location>
</feature>
<organism evidence="3 4">
    <name type="scientific">Gordonia desulfuricans</name>
    <dbReference type="NCBI Taxonomy" id="89051"/>
    <lineage>
        <taxon>Bacteria</taxon>
        <taxon>Bacillati</taxon>
        <taxon>Actinomycetota</taxon>
        <taxon>Actinomycetes</taxon>
        <taxon>Mycobacteriales</taxon>
        <taxon>Gordoniaceae</taxon>
        <taxon>Gordonia</taxon>
    </lineage>
</organism>
<evidence type="ECO:0000256" key="1">
    <source>
        <dbReference type="SAM" id="MobiDB-lite"/>
    </source>
</evidence>
<keyword evidence="2" id="KW-0472">Membrane</keyword>
<feature type="region of interest" description="Disordered" evidence="1">
    <location>
        <begin position="1"/>
        <end position="24"/>
    </location>
</feature>
<proteinExistence type="predicted"/>
<dbReference type="RefSeq" id="WP_053776085.1">
    <property type="nucleotide sequence ID" value="NZ_JAADZU010000002.1"/>
</dbReference>
<comment type="caution">
    <text evidence="3">The sequence shown here is derived from an EMBL/GenBank/DDBJ whole genome shotgun (WGS) entry which is preliminary data.</text>
</comment>
<keyword evidence="2" id="KW-0812">Transmembrane</keyword>
<feature type="compositionally biased region" description="Pro residues" evidence="1">
    <location>
        <begin position="13"/>
        <end position="24"/>
    </location>
</feature>
<evidence type="ECO:0000313" key="3">
    <source>
        <dbReference type="EMBL" id="NDK88140.1"/>
    </source>
</evidence>
<evidence type="ECO:0000256" key="2">
    <source>
        <dbReference type="SAM" id="Phobius"/>
    </source>
</evidence>
<dbReference type="EMBL" id="JAADZU010000002">
    <property type="protein sequence ID" value="NDK88140.1"/>
    <property type="molecule type" value="Genomic_DNA"/>
</dbReference>
<protein>
    <recommendedName>
        <fullName evidence="5">DUF4878 domain-containing protein</fullName>
    </recommendedName>
</protein>
<dbReference type="Gene3D" id="3.10.450.50">
    <property type="match status" value="1"/>
</dbReference>
<keyword evidence="4" id="KW-1185">Reference proteome</keyword>
<name>A0A7K3LIU8_9ACTN</name>
<keyword evidence="2" id="KW-1133">Transmembrane helix</keyword>
<evidence type="ECO:0000313" key="4">
    <source>
        <dbReference type="Proteomes" id="UP000466307"/>
    </source>
</evidence>
<dbReference type="AlphaFoldDB" id="A0A7K3LIU8"/>
<accession>A0A7K3LIU8</accession>
<dbReference type="Proteomes" id="UP000466307">
    <property type="component" value="Unassembled WGS sequence"/>
</dbReference>
<evidence type="ECO:0008006" key="5">
    <source>
        <dbReference type="Google" id="ProtNLM"/>
    </source>
</evidence>
<dbReference type="SUPFAM" id="SSF54427">
    <property type="entry name" value="NTF2-like"/>
    <property type="match status" value="1"/>
</dbReference>
<gene>
    <name evidence="3" type="ORF">GYA93_00870</name>
</gene>
<dbReference type="InterPro" id="IPR032710">
    <property type="entry name" value="NTF2-like_dom_sf"/>
</dbReference>
<reference evidence="3 4" key="1">
    <citation type="submission" date="2020-01" db="EMBL/GenBank/DDBJ databases">
        <title>Investigation of new actinobacteria for the biodesulphurisation of diesel fuel.</title>
        <authorList>
            <person name="Athi Narayanan S.M."/>
        </authorList>
    </citation>
    <scope>NUCLEOTIDE SEQUENCE [LARGE SCALE GENOMIC DNA]</scope>
    <source>
        <strain evidence="3 4">213E</strain>
    </source>
</reference>
<sequence length="167" mass="18242">MAKGARRSSAPEPTDPQPDDAPPPSWRNAWPFLVALVVVALAALGIGLSYLFRPAEERASDAAKVQYAINDQYTARNNVDYAAYRESTCAAELASTGFPSEQTFTTENQASLEANGRVIIPEITDVSVDGDRATAKVHWQFDKKSDQTHTVDTVVVREDGNWKVCKA</sequence>